<dbReference type="EC" id="6.3.5.4" evidence="3"/>
<dbReference type="Gene3D" id="3.40.50.620">
    <property type="entry name" value="HUPs"/>
    <property type="match status" value="2"/>
</dbReference>
<evidence type="ECO:0000313" key="10">
    <source>
        <dbReference type="Proteomes" id="UP000052268"/>
    </source>
</evidence>
<keyword evidence="4 7" id="KW-0547">Nucleotide-binding</keyword>
<evidence type="ECO:0000256" key="6">
    <source>
        <dbReference type="ARBA" id="ARBA00048741"/>
    </source>
</evidence>
<dbReference type="InterPro" id="IPR001962">
    <property type="entry name" value="Asn_synthase"/>
</dbReference>
<dbReference type="Pfam" id="PF00733">
    <property type="entry name" value="Asn_synthase"/>
    <property type="match status" value="1"/>
</dbReference>
<dbReference type="InterPro" id="IPR051786">
    <property type="entry name" value="ASN_synthetase/amidase"/>
</dbReference>
<feature type="domain" description="Glutamine amidotransferase type-2" evidence="8">
    <location>
        <begin position="1"/>
        <end position="191"/>
    </location>
</feature>
<evidence type="ECO:0000313" key="9">
    <source>
        <dbReference type="EMBL" id="KMS55492.1"/>
    </source>
</evidence>
<evidence type="ECO:0000256" key="4">
    <source>
        <dbReference type="ARBA" id="ARBA00022741"/>
    </source>
</evidence>
<evidence type="ECO:0000256" key="1">
    <source>
        <dbReference type="ARBA" id="ARBA00005187"/>
    </source>
</evidence>
<dbReference type="PANTHER" id="PTHR43284">
    <property type="entry name" value="ASPARAGINE SYNTHETASE (GLUTAMINE-HYDROLYZING)"/>
    <property type="match status" value="1"/>
</dbReference>
<accession>A0A0J7XV49</accession>
<dbReference type="SUPFAM" id="SSF56235">
    <property type="entry name" value="N-terminal nucleophile aminohydrolases (Ntn hydrolases)"/>
    <property type="match status" value="1"/>
</dbReference>
<dbReference type="InterPro" id="IPR017932">
    <property type="entry name" value="GATase_2_dom"/>
</dbReference>
<gene>
    <name evidence="9" type="ORF">V474_18825</name>
</gene>
<dbReference type="SUPFAM" id="SSF52402">
    <property type="entry name" value="Adenine nucleotide alpha hydrolases-like"/>
    <property type="match status" value="1"/>
</dbReference>
<keyword evidence="5 7" id="KW-0067">ATP-binding</keyword>
<evidence type="ECO:0000256" key="5">
    <source>
        <dbReference type="ARBA" id="ARBA00022840"/>
    </source>
</evidence>
<dbReference type="Pfam" id="PF13537">
    <property type="entry name" value="GATase_7"/>
    <property type="match status" value="1"/>
</dbReference>
<dbReference type="GO" id="GO:0006529">
    <property type="term" value="P:asparagine biosynthetic process"/>
    <property type="evidence" value="ECO:0007669"/>
    <property type="project" value="InterPro"/>
</dbReference>
<comment type="caution">
    <text evidence="9">The sequence shown here is derived from an EMBL/GenBank/DDBJ whole genome shotgun (WGS) entry which is preliminary data.</text>
</comment>
<dbReference type="Proteomes" id="UP000052268">
    <property type="component" value="Unassembled WGS sequence"/>
</dbReference>
<evidence type="ECO:0000256" key="3">
    <source>
        <dbReference type="ARBA" id="ARBA00012737"/>
    </source>
</evidence>
<dbReference type="PATRIC" id="fig|1114963.3.peg.2602"/>
<dbReference type="GO" id="GO:0004066">
    <property type="term" value="F:asparagine synthase (glutamine-hydrolyzing) activity"/>
    <property type="evidence" value="ECO:0007669"/>
    <property type="project" value="UniProtKB-EC"/>
</dbReference>
<reference evidence="9 10" key="1">
    <citation type="journal article" date="2015" name="G3 (Bethesda)">
        <title>Insights into Ongoing Evolution of the Hexachlorocyclohexane Catabolic Pathway from Comparative Genomics of Ten Sphingomonadaceae Strains.</title>
        <authorList>
            <person name="Pearce S.L."/>
            <person name="Oakeshott J.G."/>
            <person name="Pandey G."/>
        </authorList>
    </citation>
    <scope>NUCLEOTIDE SEQUENCE [LARGE SCALE GENOMIC DNA]</scope>
    <source>
        <strain evidence="9 10">LL02</strain>
    </source>
</reference>
<sequence length="634" mass="70653">MARPFAMASRRYGREPWRSWSGGSVLLGRCLFPLLPEDRLDEPLDNEQQRWIVAADVRLAEREDLAAQLNLDPVTLSDGAIVAAALERWGEAAFERIYGVFAVIAWDRQERRLVLARDAMGDRPLYYHAEAGRFAAASMPDILLADPATPRTPDVEQYRQFLRMNSFAPGRSAYTGIDIVRPGHMLAVSSTGQQETAWWKPDLTPLLLNTQAEYEDTLSQAIENAVGTCLRRASGKVGAHLSGGFDSTAVATTAALALARDGQRITAFVAAPREGPVRTMATRHFADESHVAARTAAMHDNMDLVRVVPGQGPLAGLDRTRALYPSPIVNLCNLPWFEEINDTARDHGVSVLLHGLMGNSSISESGIWALRELARQRRFKLWLRTARGLVRGGWMRWRGVLFNTVEDLLPDRLWRWGMVLSGRPIEDDRDMSLLTDSAYEEAAQAHCHAAAEAGEPVPDSGRFGRERGISSVEGRLISTRTNGAGDHYKAMLAEWGLDLRDPTADRRLFELALRIPVERLVWNGEPRAILRRVLADRAPPEVLDNRQRGYQGADWAQAICQDRQAFVDEMERLELYEPTAAFLDTAKVRRLIADLPEDGSSDWDSDEAENSYRLACLLTISAASHMRSIARSNL</sequence>
<dbReference type="InterPro" id="IPR006426">
    <property type="entry name" value="Asn_synth_AEB"/>
</dbReference>
<proteinExistence type="inferred from homology"/>
<organism evidence="9 10">
    <name type="scientific">Novosphingobium barchaimii LL02</name>
    <dbReference type="NCBI Taxonomy" id="1114963"/>
    <lineage>
        <taxon>Bacteria</taxon>
        <taxon>Pseudomonadati</taxon>
        <taxon>Pseudomonadota</taxon>
        <taxon>Alphaproteobacteria</taxon>
        <taxon>Sphingomonadales</taxon>
        <taxon>Sphingomonadaceae</taxon>
        <taxon>Novosphingobium</taxon>
    </lineage>
</organism>
<dbReference type="GO" id="GO:0005524">
    <property type="term" value="F:ATP binding"/>
    <property type="evidence" value="ECO:0007669"/>
    <property type="project" value="UniProtKB-KW"/>
</dbReference>
<feature type="binding site" evidence="7">
    <location>
        <position position="78"/>
    </location>
    <ligand>
        <name>L-glutamine</name>
        <dbReference type="ChEBI" id="CHEBI:58359"/>
    </ligand>
</feature>
<name>A0A0J7XV49_9SPHN</name>
<evidence type="ECO:0000256" key="7">
    <source>
        <dbReference type="PIRSR" id="PIRSR001589-2"/>
    </source>
</evidence>
<dbReference type="InterPro" id="IPR014729">
    <property type="entry name" value="Rossmann-like_a/b/a_fold"/>
</dbReference>
<keyword evidence="10" id="KW-1185">Reference proteome</keyword>
<comment type="similarity">
    <text evidence="2">Belongs to the asparagine synthetase family.</text>
</comment>
<dbReference type="PROSITE" id="PS51278">
    <property type="entry name" value="GATASE_TYPE_2"/>
    <property type="match status" value="1"/>
</dbReference>
<dbReference type="PIRSF" id="PIRSF001589">
    <property type="entry name" value="Asn_synthetase_glu-h"/>
    <property type="match status" value="1"/>
</dbReference>
<evidence type="ECO:0000259" key="8">
    <source>
        <dbReference type="PROSITE" id="PS51278"/>
    </source>
</evidence>
<evidence type="ECO:0000256" key="2">
    <source>
        <dbReference type="ARBA" id="ARBA00005752"/>
    </source>
</evidence>
<comment type="catalytic activity">
    <reaction evidence="6">
        <text>L-aspartate + L-glutamine + ATP + H2O = L-asparagine + L-glutamate + AMP + diphosphate + H(+)</text>
        <dbReference type="Rhea" id="RHEA:12228"/>
        <dbReference type="ChEBI" id="CHEBI:15377"/>
        <dbReference type="ChEBI" id="CHEBI:15378"/>
        <dbReference type="ChEBI" id="CHEBI:29985"/>
        <dbReference type="ChEBI" id="CHEBI:29991"/>
        <dbReference type="ChEBI" id="CHEBI:30616"/>
        <dbReference type="ChEBI" id="CHEBI:33019"/>
        <dbReference type="ChEBI" id="CHEBI:58048"/>
        <dbReference type="ChEBI" id="CHEBI:58359"/>
        <dbReference type="ChEBI" id="CHEBI:456215"/>
        <dbReference type="EC" id="6.3.5.4"/>
    </reaction>
</comment>
<protein>
    <recommendedName>
        <fullName evidence="3">asparagine synthase (glutamine-hydrolyzing)</fullName>
        <ecNumber evidence="3">6.3.5.4</ecNumber>
    </recommendedName>
</protein>
<comment type="pathway">
    <text evidence="1">Amino-acid biosynthesis; L-asparagine biosynthesis; L-asparagine from L-aspartate (L-Gln route): step 1/1.</text>
</comment>
<dbReference type="PANTHER" id="PTHR43284:SF1">
    <property type="entry name" value="ASPARAGINE SYNTHETASE"/>
    <property type="match status" value="1"/>
</dbReference>
<dbReference type="EMBL" id="JACU01000005">
    <property type="protein sequence ID" value="KMS55492.1"/>
    <property type="molecule type" value="Genomic_DNA"/>
</dbReference>
<dbReference type="InterPro" id="IPR029055">
    <property type="entry name" value="Ntn_hydrolases_N"/>
</dbReference>
<dbReference type="Gene3D" id="3.60.20.10">
    <property type="entry name" value="Glutamine Phosphoribosylpyrophosphate, subunit 1, domain 1"/>
    <property type="match status" value="1"/>
</dbReference>
<dbReference type="AlphaFoldDB" id="A0A0J7XV49"/>